<protein>
    <submittedName>
        <fullName evidence="1">Uncharacterized protein</fullName>
    </submittedName>
</protein>
<name>A0ABP1E9F5_9APHY</name>
<proteinExistence type="predicted"/>
<evidence type="ECO:0000313" key="2">
    <source>
        <dbReference type="Proteomes" id="UP001497453"/>
    </source>
</evidence>
<reference evidence="2" key="1">
    <citation type="submission" date="2024-04" db="EMBL/GenBank/DDBJ databases">
        <authorList>
            <person name="Shaw F."/>
            <person name="Minotto A."/>
        </authorList>
    </citation>
    <scope>NUCLEOTIDE SEQUENCE [LARGE SCALE GENOMIC DNA]</scope>
</reference>
<dbReference type="EMBL" id="OZ037952">
    <property type="protein sequence ID" value="CAL1716149.1"/>
    <property type="molecule type" value="Genomic_DNA"/>
</dbReference>
<organism evidence="1 2">
    <name type="scientific">Somion occarium</name>
    <dbReference type="NCBI Taxonomy" id="3059160"/>
    <lineage>
        <taxon>Eukaryota</taxon>
        <taxon>Fungi</taxon>
        <taxon>Dikarya</taxon>
        <taxon>Basidiomycota</taxon>
        <taxon>Agaricomycotina</taxon>
        <taxon>Agaricomycetes</taxon>
        <taxon>Polyporales</taxon>
        <taxon>Cerrenaceae</taxon>
        <taxon>Somion</taxon>
    </lineage>
</organism>
<accession>A0ABP1E9F5</accession>
<gene>
    <name evidence="1" type="ORF">GFSPODELE1_LOCUS10611</name>
</gene>
<dbReference type="Proteomes" id="UP001497453">
    <property type="component" value="Chromosome 9"/>
</dbReference>
<keyword evidence="2" id="KW-1185">Reference proteome</keyword>
<sequence>MIHPTWASSVRHCADPVSSKALLTPARVVITRCVRYAPCLDIAMPYPGISARLLQFTHPAGKRRTDISSTGAAYKVHIIRNDIQVSYLFSTFVGSDRSTT</sequence>
<evidence type="ECO:0000313" key="1">
    <source>
        <dbReference type="EMBL" id="CAL1716149.1"/>
    </source>
</evidence>